<dbReference type="Proteomes" id="UP000189475">
    <property type="component" value="Unassembled WGS sequence"/>
</dbReference>
<feature type="signal peptide" evidence="1">
    <location>
        <begin position="1"/>
        <end position="25"/>
    </location>
</feature>
<dbReference type="RefSeq" id="WP_205408771.1">
    <property type="nucleotide sequence ID" value="NZ_AP024887.1"/>
</dbReference>
<dbReference type="InterPro" id="IPR009097">
    <property type="entry name" value="Cyclic_Pdiesterase"/>
</dbReference>
<name>A0A1R4B254_9VIBR</name>
<dbReference type="EMBL" id="FUFT01000002">
    <property type="protein sequence ID" value="SJL82991.1"/>
    <property type="molecule type" value="Genomic_DNA"/>
</dbReference>
<evidence type="ECO:0000313" key="2">
    <source>
        <dbReference type="EMBL" id="SJL82991.1"/>
    </source>
</evidence>
<reference evidence="2 3" key="1">
    <citation type="submission" date="2017-02" db="EMBL/GenBank/DDBJ databases">
        <authorList>
            <person name="Peterson S.W."/>
        </authorList>
    </citation>
    <scope>NUCLEOTIDE SEQUENCE [LARGE SCALE GENOMIC DNA]</scope>
    <source>
        <strain evidence="2 3">CECT 9027</strain>
    </source>
</reference>
<sequence length="228" mass="25152">MSRMKATVVTCFVSGMAVLPAMVQAESIDIFAIPSDNVVNVVKETSETLHSYGIESFYRQGKPVHITLYLTDFPVSAKERITQIAQQFAQTHQAFPISAHGVTVTKGHWAFVDVDQNAALQRLADEITLAMEPLRSPNPEMPNWVKAFPNKQSAFERYGSPNVFQNFAPHLTLVGAEKNPKLAKFAQAMEKTPPQAHGKIVGIGVGVTDKWGQQKTILGEYRFSPAQP</sequence>
<dbReference type="InterPro" id="IPR009389">
    <property type="entry name" value="DUF1045"/>
</dbReference>
<dbReference type="Gene3D" id="3.90.1140.10">
    <property type="entry name" value="Cyclic phosphodiesterase"/>
    <property type="match status" value="1"/>
</dbReference>
<keyword evidence="3" id="KW-1185">Reference proteome</keyword>
<feature type="chain" id="PRO_5012390527" description="2',5' RNA ligase family" evidence="1">
    <location>
        <begin position="26"/>
        <end position="228"/>
    </location>
</feature>
<organism evidence="2 3">
    <name type="scientific">Vibrio palustris</name>
    <dbReference type="NCBI Taxonomy" id="1918946"/>
    <lineage>
        <taxon>Bacteria</taxon>
        <taxon>Pseudomonadati</taxon>
        <taxon>Pseudomonadota</taxon>
        <taxon>Gammaproteobacteria</taxon>
        <taxon>Vibrionales</taxon>
        <taxon>Vibrionaceae</taxon>
        <taxon>Vibrio</taxon>
    </lineage>
</organism>
<evidence type="ECO:0000256" key="1">
    <source>
        <dbReference type="SAM" id="SignalP"/>
    </source>
</evidence>
<gene>
    <name evidence="2" type="ORF">VPAL9027_00937</name>
</gene>
<dbReference type="STRING" id="1918946.VPAL9027_00937"/>
<evidence type="ECO:0008006" key="4">
    <source>
        <dbReference type="Google" id="ProtNLM"/>
    </source>
</evidence>
<protein>
    <recommendedName>
        <fullName evidence="4">2',5' RNA ligase family</fullName>
    </recommendedName>
</protein>
<accession>A0A1R4B254</accession>
<proteinExistence type="predicted"/>
<evidence type="ECO:0000313" key="3">
    <source>
        <dbReference type="Proteomes" id="UP000189475"/>
    </source>
</evidence>
<dbReference type="AlphaFoldDB" id="A0A1R4B254"/>
<dbReference type="SUPFAM" id="SSF55144">
    <property type="entry name" value="LigT-like"/>
    <property type="match status" value="1"/>
</dbReference>
<keyword evidence="1" id="KW-0732">Signal</keyword>
<dbReference type="Pfam" id="PF06299">
    <property type="entry name" value="DUF1045"/>
    <property type="match status" value="1"/>
</dbReference>